<feature type="region of interest" description="Disordered" evidence="3">
    <location>
        <begin position="893"/>
        <end position="1191"/>
    </location>
</feature>
<dbReference type="InterPro" id="IPR013150">
    <property type="entry name" value="TFIIB_cyclin"/>
</dbReference>
<feature type="compositionally biased region" description="Polar residues" evidence="3">
    <location>
        <begin position="1033"/>
        <end position="1042"/>
    </location>
</feature>
<feature type="compositionally biased region" description="Low complexity" evidence="3">
    <location>
        <begin position="366"/>
        <end position="376"/>
    </location>
</feature>
<feature type="domain" description="Transcription factor TFIIB cyclin-like" evidence="4">
    <location>
        <begin position="1307"/>
        <end position="1383"/>
    </location>
</feature>
<feature type="compositionally biased region" description="Basic and acidic residues" evidence="3">
    <location>
        <begin position="340"/>
        <end position="358"/>
    </location>
</feature>
<feature type="compositionally biased region" description="Basic and acidic residues" evidence="3">
    <location>
        <begin position="752"/>
        <end position="773"/>
    </location>
</feature>
<keyword evidence="1" id="KW-0805">Transcription regulation</keyword>
<evidence type="ECO:0000256" key="3">
    <source>
        <dbReference type="SAM" id="MobiDB-lite"/>
    </source>
</evidence>
<evidence type="ECO:0000313" key="5">
    <source>
        <dbReference type="EMBL" id="KAF9153695.1"/>
    </source>
</evidence>
<dbReference type="SUPFAM" id="SSF47954">
    <property type="entry name" value="Cyclin-like"/>
    <property type="match status" value="2"/>
</dbReference>
<feature type="region of interest" description="Disordered" evidence="3">
    <location>
        <begin position="325"/>
        <end position="376"/>
    </location>
</feature>
<feature type="compositionally biased region" description="Low complexity" evidence="3">
    <location>
        <begin position="239"/>
        <end position="249"/>
    </location>
</feature>
<dbReference type="OrthoDB" id="25790at2759"/>
<feature type="compositionally biased region" description="Acidic residues" evidence="3">
    <location>
        <begin position="1089"/>
        <end position="1098"/>
    </location>
</feature>
<feature type="region of interest" description="Disordered" evidence="3">
    <location>
        <begin position="427"/>
        <end position="813"/>
    </location>
</feature>
<dbReference type="Gene3D" id="1.10.472.10">
    <property type="entry name" value="Cyclin-like"/>
    <property type="match status" value="2"/>
</dbReference>
<keyword evidence="2" id="KW-0804">Transcription</keyword>
<dbReference type="InterPro" id="IPR000812">
    <property type="entry name" value="TFIIB"/>
</dbReference>
<feature type="compositionally biased region" description="Basic and acidic residues" evidence="3">
    <location>
        <begin position="157"/>
        <end position="209"/>
    </location>
</feature>
<feature type="compositionally biased region" description="Basic and acidic residues" evidence="3">
    <location>
        <begin position="1023"/>
        <end position="1032"/>
    </location>
</feature>
<name>A0A9P5S2U8_9FUNG</name>
<feature type="compositionally biased region" description="Low complexity" evidence="3">
    <location>
        <begin position="829"/>
        <end position="841"/>
    </location>
</feature>
<protein>
    <submittedName>
        <fullName evidence="5">Transcription initiation factor IIB</fullName>
    </submittedName>
</protein>
<feature type="region of interest" description="Disordered" evidence="3">
    <location>
        <begin position="828"/>
        <end position="848"/>
    </location>
</feature>
<dbReference type="PANTHER" id="PTHR11618:SF13">
    <property type="entry name" value="TRANSCRIPTION INITIATION FACTOR IIB"/>
    <property type="match status" value="1"/>
</dbReference>
<feature type="compositionally biased region" description="Pro residues" evidence="3">
    <location>
        <begin position="1"/>
        <end position="11"/>
    </location>
</feature>
<feature type="region of interest" description="Disordered" evidence="3">
    <location>
        <begin position="1237"/>
        <end position="1291"/>
    </location>
</feature>
<sequence>MAQPSFPPNGQPPFAAGPESIRNGLVSPRDGIFNETSGSARSLSPDPAQMGRKRGRRPRSKLDVDITSPVPVVNSPSTLVSRPGSESVPEQQALAKKRARKSKPDPEVPQRNLNVGTHDPYQQGFVHADFVMDNMKQDPASHYPASDDNQLNSRNGRRMDIDHGQAINGHHELPGQDVVHQDKRYLEDDVRQRSEPRYERQHPPFDDMANRPPGNFAPGSVEEFEHIQRLRQQQEQRPPEQYLQHQQLPEQHRQQYSHPQDPGSPKRYENGQVHSQSLESRSRHGPVEAHGQAAAQPPEPTGKEPETVHLLEADVANALVNIQHENRFQSPDGASYPESDPNKRLRLESPGHPIDPHTGHVHHRAYPPQADPHAAPAPVLEPVAVGRRDLAQDEQDTAIILQSMMNNRQAMEQGDPSLLHQGQALHESQHADFSNGYPPRPVSPRARAASQHGDPLQHQARHPQHGDYPPVDSHPYDRQLQDPPMQSPHPPYGHGQAYPPGNPAQLDPHHRPVSDATQSMHPSQRGPETFHDHGGEHNGVYHPSAPYPMDPVERDATGRPRRSSSNNAPYAPGVMQQNDQWRAGSPPRGRSGMVEPNYTGHSMDQQQSHQHHTQPLVQPHSHIHAAPQGHLPADRPDSRGQPPLSHPYEGDTTATPVSQELAAGASVSSTPVKTKVRGKGKSKASGMISPEAAERPDVVMSESRPPTNERDYDPRMQQQYPPSQEHGMPFHPPQPTSQAKLQPSNTPLHFGQEAKPETGISYKEEPSGGKTETKSTASLGKRLATPSEGVNGPSQTAVSQGVPPPERPAPNSLLFGSGMILVKKLHDASGYGTSSGSEGSTKFPPSQLSIKTGYDLGKVAGPASSTFSPSTPLSAVATALAVKKKRSKLIDIKDEVISTSPGAGHGKNDPLPPPPPPTKGKGGNRGRKGLVLVGSTDADIERSNQITRSGGPAWLMMGTNAASSSSNGSSSTSASATASLAAGGPTSATSASGPADGPGIRRRAPLSPSTLLIENDKRKPKRIKIDDKDVRQVQRTSSTLTDATDFDRKDNISSARKSVDDDEIDSNTESAGGDCCSNGMGSQRRRLPEEDDEDLGEEEVSRGTAGNGAHGRRQSQGQNQSQSQPQSQEQGGQALSQAAAGAKSMKRKSNASLAGTQLSKKAKEKSKAVDSDVEPPMKTNGKTEPLQPLGSSVVMGIPLKRSLSISGSGAATPSGDTEIESDLAMEDDIKCPHIFGLDSESEHEIEEGPDDDAGDDDDGKSAVSTPGKPNGSSDQAGSSSSSSSKVEGALDPLDPLQVQGLKWVKTLGMSEKAWEETFRTYERVKRLKELKNRQPVRKRDAILAAILYIVCRDEGSPRTFSEICTASGVRRGDIGAYYRLMLKVLKPSKAFTASARDTDAEAFMTRWCESLSLPPQVRQAAIHVFSLANTLNLTSGKCPSSVGAAAIYLCIFSWNNARRLARCKRYQCPGCQGLVSTEHPGADQDEGWIRKEQKDVAVAVGVVSATLMGCFRNLAPESDRLVPADFLRAAEEGV</sequence>
<feature type="compositionally biased region" description="Polar residues" evidence="3">
    <location>
        <begin position="1150"/>
        <end position="1159"/>
    </location>
</feature>
<feature type="compositionally biased region" description="Polar residues" evidence="3">
    <location>
        <begin position="736"/>
        <end position="747"/>
    </location>
</feature>
<feature type="compositionally biased region" description="Low complexity" evidence="3">
    <location>
        <begin position="1114"/>
        <end position="1143"/>
    </location>
</feature>
<feature type="region of interest" description="Disordered" evidence="3">
    <location>
        <begin position="133"/>
        <end position="309"/>
    </location>
</feature>
<evidence type="ECO:0000313" key="6">
    <source>
        <dbReference type="Proteomes" id="UP000748756"/>
    </source>
</evidence>
<gene>
    <name evidence="5" type="primary">GTF2B</name>
    <name evidence="5" type="ORF">BG015_002823</name>
</gene>
<organism evidence="5 6">
    <name type="scientific">Linnemannia schmuckeri</name>
    <dbReference type="NCBI Taxonomy" id="64567"/>
    <lineage>
        <taxon>Eukaryota</taxon>
        <taxon>Fungi</taxon>
        <taxon>Fungi incertae sedis</taxon>
        <taxon>Mucoromycota</taxon>
        <taxon>Mortierellomycotina</taxon>
        <taxon>Mortierellomycetes</taxon>
        <taxon>Mortierellales</taxon>
        <taxon>Mortierellaceae</taxon>
        <taxon>Linnemannia</taxon>
    </lineage>
</organism>
<feature type="region of interest" description="Disordered" evidence="3">
    <location>
        <begin position="1"/>
        <end position="121"/>
    </location>
</feature>
<dbReference type="GO" id="GO:0017025">
    <property type="term" value="F:TBP-class protein binding"/>
    <property type="evidence" value="ECO:0007669"/>
    <property type="project" value="InterPro"/>
</dbReference>
<feature type="compositionally biased region" description="Basic and acidic residues" evidence="3">
    <location>
        <begin position="223"/>
        <end position="238"/>
    </location>
</feature>
<dbReference type="EMBL" id="JAAAUQ010000159">
    <property type="protein sequence ID" value="KAF9153695.1"/>
    <property type="molecule type" value="Genomic_DNA"/>
</dbReference>
<accession>A0A9P5S2U8</accession>
<dbReference type="Proteomes" id="UP000748756">
    <property type="component" value="Unassembled WGS sequence"/>
</dbReference>
<evidence type="ECO:0000256" key="2">
    <source>
        <dbReference type="ARBA" id="ARBA00023163"/>
    </source>
</evidence>
<dbReference type="GO" id="GO:0005634">
    <property type="term" value="C:nucleus"/>
    <property type="evidence" value="ECO:0007669"/>
    <property type="project" value="TreeGrafter"/>
</dbReference>
<keyword evidence="6" id="KW-1185">Reference proteome</keyword>
<dbReference type="Pfam" id="PF00382">
    <property type="entry name" value="TFIIB"/>
    <property type="match status" value="2"/>
</dbReference>
<reference evidence="5" key="1">
    <citation type="journal article" date="2020" name="Fungal Divers.">
        <title>Resolving the Mortierellaceae phylogeny through synthesis of multi-gene phylogenetics and phylogenomics.</title>
        <authorList>
            <person name="Vandepol N."/>
            <person name="Liber J."/>
            <person name="Desiro A."/>
            <person name="Na H."/>
            <person name="Kennedy M."/>
            <person name="Barry K."/>
            <person name="Grigoriev I.V."/>
            <person name="Miller A.N."/>
            <person name="O'Donnell K."/>
            <person name="Stajich J.E."/>
            <person name="Bonito G."/>
        </authorList>
    </citation>
    <scope>NUCLEOTIDE SEQUENCE</scope>
    <source>
        <strain evidence="5">NRRL 6426</strain>
    </source>
</reference>
<proteinExistence type="predicted"/>
<dbReference type="GO" id="GO:0070897">
    <property type="term" value="P:transcription preinitiation complex assembly"/>
    <property type="evidence" value="ECO:0007669"/>
    <property type="project" value="InterPro"/>
</dbReference>
<feature type="compositionally biased region" description="Acidic residues" evidence="3">
    <location>
        <begin position="1239"/>
        <end position="1258"/>
    </location>
</feature>
<feature type="domain" description="Transcription factor TFIIB cyclin-like" evidence="4">
    <location>
        <begin position="1398"/>
        <end position="1450"/>
    </location>
</feature>
<dbReference type="PANTHER" id="PTHR11618">
    <property type="entry name" value="TRANSCRIPTION INITIATION FACTOR IIB-RELATED"/>
    <property type="match status" value="1"/>
</dbReference>
<evidence type="ECO:0000259" key="4">
    <source>
        <dbReference type="Pfam" id="PF00382"/>
    </source>
</evidence>
<comment type="caution">
    <text evidence="5">The sequence shown here is derived from an EMBL/GenBank/DDBJ whole genome shotgun (WGS) entry which is preliminary data.</text>
</comment>
<dbReference type="PRINTS" id="PR00685">
    <property type="entry name" value="TIFACTORIIB"/>
</dbReference>
<evidence type="ECO:0000256" key="1">
    <source>
        <dbReference type="ARBA" id="ARBA00023015"/>
    </source>
</evidence>
<feature type="compositionally biased region" description="Low complexity" evidence="3">
    <location>
        <begin position="958"/>
        <end position="995"/>
    </location>
</feature>
<dbReference type="InterPro" id="IPR036915">
    <property type="entry name" value="Cyclin-like_sf"/>
</dbReference>
<dbReference type="GO" id="GO:0097550">
    <property type="term" value="C:transcription preinitiation complex"/>
    <property type="evidence" value="ECO:0007669"/>
    <property type="project" value="TreeGrafter"/>
</dbReference>